<dbReference type="SUPFAM" id="SSF50370">
    <property type="entry name" value="Ricin B-like lectins"/>
    <property type="match status" value="1"/>
</dbReference>
<name>A0A918ALV0_9PSEU</name>
<dbReference type="Pfam" id="PF14200">
    <property type="entry name" value="RicinB_lectin_2"/>
    <property type="match status" value="1"/>
</dbReference>
<dbReference type="Gene3D" id="2.80.10.50">
    <property type="match status" value="1"/>
</dbReference>
<evidence type="ECO:0000313" key="2">
    <source>
        <dbReference type="EMBL" id="GGP55920.1"/>
    </source>
</evidence>
<reference evidence="2" key="2">
    <citation type="submission" date="2020-09" db="EMBL/GenBank/DDBJ databases">
        <authorList>
            <person name="Sun Q."/>
            <person name="Ohkuma M."/>
        </authorList>
    </citation>
    <scope>NUCLEOTIDE SEQUENCE</scope>
    <source>
        <strain evidence="2">JCM 3313</strain>
    </source>
</reference>
<dbReference type="PROSITE" id="PS50231">
    <property type="entry name" value="RICIN_B_LECTIN"/>
    <property type="match status" value="1"/>
</dbReference>
<accession>A0A918ALV0</accession>
<evidence type="ECO:0000313" key="3">
    <source>
        <dbReference type="Proteomes" id="UP000639606"/>
    </source>
</evidence>
<protein>
    <recommendedName>
        <fullName evidence="1">Ricin B lectin domain-containing protein</fullName>
    </recommendedName>
</protein>
<keyword evidence="3" id="KW-1185">Reference proteome</keyword>
<dbReference type="AlphaFoldDB" id="A0A918ALV0"/>
<dbReference type="EMBL" id="BMRG01000004">
    <property type="protein sequence ID" value="GGP55920.1"/>
    <property type="molecule type" value="Genomic_DNA"/>
</dbReference>
<dbReference type="Proteomes" id="UP000639606">
    <property type="component" value="Unassembled WGS sequence"/>
</dbReference>
<dbReference type="InterPro" id="IPR000772">
    <property type="entry name" value="Ricin_B_lectin"/>
</dbReference>
<organism evidence="2 3">
    <name type="scientific">Saccharothrix coeruleofusca</name>
    <dbReference type="NCBI Taxonomy" id="33919"/>
    <lineage>
        <taxon>Bacteria</taxon>
        <taxon>Bacillati</taxon>
        <taxon>Actinomycetota</taxon>
        <taxon>Actinomycetes</taxon>
        <taxon>Pseudonocardiales</taxon>
        <taxon>Pseudonocardiaceae</taxon>
        <taxon>Saccharothrix</taxon>
    </lineage>
</organism>
<dbReference type="CDD" id="cd00161">
    <property type="entry name" value="beta-trefoil_Ricin-like"/>
    <property type="match status" value="1"/>
</dbReference>
<feature type="domain" description="Ricin B lectin" evidence="1">
    <location>
        <begin position="23"/>
        <end position="74"/>
    </location>
</feature>
<sequence>MNSADNRNGKSLIHYDCYTDFTDQCWRFEPIDAAPGYYRIRNQRTDRCVAAPDGGNGAKVVQYDCVDGYCDQWWQVWP</sequence>
<gene>
    <name evidence="2" type="ORF">GCM10010185_30610</name>
</gene>
<evidence type="ECO:0000259" key="1">
    <source>
        <dbReference type="Pfam" id="PF14200"/>
    </source>
</evidence>
<proteinExistence type="predicted"/>
<reference evidence="2" key="1">
    <citation type="journal article" date="2014" name="Int. J. Syst. Evol. Microbiol.">
        <title>Complete genome sequence of Corynebacterium casei LMG S-19264T (=DSM 44701T), isolated from a smear-ripened cheese.</title>
        <authorList>
            <consortium name="US DOE Joint Genome Institute (JGI-PGF)"/>
            <person name="Walter F."/>
            <person name="Albersmeier A."/>
            <person name="Kalinowski J."/>
            <person name="Ruckert C."/>
        </authorList>
    </citation>
    <scope>NUCLEOTIDE SEQUENCE</scope>
    <source>
        <strain evidence="2">JCM 3313</strain>
    </source>
</reference>
<comment type="caution">
    <text evidence="2">The sequence shown here is derived from an EMBL/GenBank/DDBJ whole genome shotgun (WGS) entry which is preliminary data.</text>
</comment>
<dbReference type="InterPro" id="IPR035992">
    <property type="entry name" value="Ricin_B-like_lectins"/>
</dbReference>